<dbReference type="PANTHER" id="PTHR42760:SF40">
    <property type="entry name" value="3-OXOACYL-[ACYL-CARRIER-PROTEIN] REDUCTASE, CHLOROPLASTIC"/>
    <property type="match status" value="1"/>
</dbReference>
<sequence length="256" mass="26148">MTGAGGGGCGTAIAIALADAGARVAVNGLEHHRPQLERLARSRLDDALYPSIADVADGEQVDRMVGEIVQQLGTPTIVVHNAGPSLPPRHVTQLSASHWRAETAVILDGAYHLARATAAGMTAGEHGRLIFISSNTAFRGGRGRSASYAAAKAGLHGLAAQLAMELAPAGITCNVVAPSQIDTPRVRRGGRRDEDSMRRAAAQIPLGRLGSADDIAGVVSFLAGPAAAYITGQVIRVDGGSALAPMATSLVKEASA</sequence>
<keyword evidence="2" id="KW-0560">Oxidoreductase</keyword>
<dbReference type="PROSITE" id="PS00061">
    <property type="entry name" value="ADH_SHORT"/>
    <property type="match status" value="1"/>
</dbReference>
<gene>
    <name evidence="3" type="ORF">QRX50_37025</name>
</gene>
<proteinExistence type="inferred from homology"/>
<dbReference type="AlphaFoldDB" id="A0A9Y2IBQ5"/>
<dbReference type="GO" id="GO:0030497">
    <property type="term" value="P:fatty acid elongation"/>
    <property type="evidence" value="ECO:0007669"/>
    <property type="project" value="TreeGrafter"/>
</dbReference>
<dbReference type="InterPro" id="IPR002347">
    <property type="entry name" value="SDR_fam"/>
</dbReference>
<dbReference type="Pfam" id="PF13561">
    <property type="entry name" value="adh_short_C2"/>
    <property type="match status" value="1"/>
</dbReference>
<dbReference type="SUPFAM" id="SSF51735">
    <property type="entry name" value="NAD(P)-binding Rossmann-fold domains"/>
    <property type="match status" value="1"/>
</dbReference>
<dbReference type="FunFam" id="3.40.50.720:FF:000173">
    <property type="entry name" value="3-oxoacyl-[acyl-carrier protein] reductase"/>
    <property type="match status" value="1"/>
</dbReference>
<dbReference type="PRINTS" id="PR00081">
    <property type="entry name" value="GDHRDH"/>
</dbReference>
<evidence type="ECO:0000313" key="3">
    <source>
        <dbReference type="EMBL" id="WIX76979.1"/>
    </source>
</evidence>
<dbReference type="Gene3D" id="3.40.50.720">
    <property type="entry name" value="NAD(P)-binding Rossmann-like Domain"/>
    <property type="match status" value="1"/>
</dbReference>
<dbReference type="EMBL" id="CP127294">
    <property type="protein sequence ID" value="WIX76979.1"/>
    <property type="molecule type" value="Genomic_DNA"/>
</dbReference>
<organism evidence="3 4">
    <name type="scientific">Amycolatopsis carbonis</name>
    <dbReference type="NCBI Taxonomy" id="715471"/>
    <lineage>
        <taxon>Bacteria</taxon>
        <taxon>Bacillati</taxon>
        <taxon>Actinomycetota</taxon>
        <taxon>Actinomycetes</taxon>
        <taxon>Pseudonocardiales</taxon>
        <taxon>Pseudonocardiaceae</taxon>
        <taxon>Amycolatopsis</taxon>
    </lineage>
</organism>
<dbReference type="PRINTS" id="PR00080">
    <property type="entry name" value="SDRFAMILY"/>
</dbReference>
<accession>A0A9Y2IBQ5</accession>
<dbReference type="Proteomes" id="UP001236014">
    <property type="component" value="Chromosome"/>
</dbReference>
<keyword evidence="4" id="KW-1185">Reference proteome</keyword>
<dbReference type="PANTHER" id="PTHR42760">
    <property type="entry name" value="SHORT-CHAIN DEHYDROGENASES/REDUCTASES FAMILY MEMBER"/>
    <property type="match status" value="1"/>
</dbReference>
<evidence type="ECO:0000256" key="2">
    <source>
        <dbReference type="ARBA" id="ARBA00023002"/>
    </source>
</evidence>
<name>A0A9Y2IBQ5_9PSEU</name>
<dbReference type="InterPro" id="IPR020904">
    <property type="entry name" value="Sc_DH/Rdtase_CS"/>
</dbReference>
<dbReference type="RefSeq" id="WP_285967724.1">
    <property type="nucleotide sequence ID" value="NZ_CP127294.1"/>
</dbReference>
<dbReference type="KEGG" id="acab:QRX50_37025"/>
<dbReference type="InterPro" id="IPR036291">
    <property type="entry name" value="NAD(P)-bd_dom_sf"/>
</dbReference>
<reference evidence="3 4" key="1">
    <citation type="submission" date="2023-06" db="EMBL/GenBank/DDBJ databases">
        <authorList>
            <person name="Oyuntsetseg B."/>
            <person name="Kim S.B."/>
        </authorList>
    </citation>
    <scope>NUCLEOTIDE SEQUENCE [LARGE SCALE GENOMIC DNA]</scope>
    <source>
        <strain evidence="3 4">2-15</strain>
    </source>
</reference>
<dbReference type="GO" id="GO:0016616">
    <property type="term" value="F:oxidoreductase activity, acting on the CH-OH group of donors, NAD or NADP as acceptor"/>
    <property type="evidence" value="ECO:0007669"/>
    <property type="project" value="TreeGrafter"/>
</dbReference>
<comment type="similarity">
    <text evidence="1">Belongs to the short-chain dehydrogenases/reductases (SDR) family.</text>
</comment>
<evidence type="ECO:0000256" key="1">
    <source>
        <dbReference type="ARBA" id="ARBA00006484"/>
    </source>
</evidence>
<protein>
    <submittedName>
        <fullName evidence="3">SDR family NAD(P)-dependent oxidoreductase</fullName>
    </submittedName>
</protein>
<evidence type="ECO:0000313" key="4">
    <source>
        <dbReference type="Proteomes" id="UP001236014"/>
    </source>
</evidence>